<keyword evidence="3" id="KW-0560">Oxidoreductase</keyword>
<dbReference type="CDD" id="cd08249">
    <property type="entry name" value="enoyl_reductase_like"/>
    <property type="match status" value="1"/>
</dbReference>
<dbReference type="SMART" id="SM00829">
    <property type="entry name" value="PKS_ER"/>
    <property type="match status" value="1"/>
</dbReference>
<dbReference type="PANTHER" id="PTHR45348:SF2">
    <property type="entry name" value="ZINC-TYPE ALCOHOL DEHYDROGENASE-LIKE PROTEIN C2E1P3.01"/>
    <property type="match status" value="1"/>
</dbReference>
<dbReference type="PANTHER" id="PTHR45348">
    <property type="entry name" value="HYPOTHETICAL OXIDOREDUCTASE (EUROFUNG)"/>
    <property type="match status" value="1"/>
</dbReference>
<dbReference type="Pfam" id="PF08240">
    <property type="entry name" value="ADH_N"/>
    <property type="match status" value="1"/>
</dbReference>
<dbReference type="SUPFAM" id="SSF50129">
    <property type="entry name" value="GroES-like"/>
    <property type="match status" value="1"/>
</dbReference>
<dbReference type="Gene3D" id="3.90.180.10">
    <property type="entry name" value="Medium-chain alcohol dehydrogenases, catalytic domain"/>
    <property type="match status" value="1"/>
</dbReference>
<dbReference type="InterPro" id="IPR047122">
    <property type="entry name" value="Trans-enoyl_RdTase-like"/>
</dbReference>
<evidence type="ECO:0000313" key="7">
    <source>
        <dbReference type="Proteomes" id="UP000799538"/>
    </source>
</evidence>
<keyword evidence="7" id="KW-1185">Reference proteome</keyword>
<dbReference type="InterPro" id="IPR013154">
    <property type="entry name" value="ADH-like_N"/>
</dbReference>
<dbReference type="AlphaFoldDB" id="A0A6A6GPR0"/>
<dbReference type="InterPro" id="IPR020843">
    <property type="entry name" value="ER"/>
</dbReference>
<comment type="similarity">
    <text evidence="1">Belongs to the zinc-containing alcohol dehydrogenase family.</text>
</comment>
<protein>
    <submittedName>
        <fullName evidence="6">Putative zinc-binding oxidoreductase ToxD</fullName>
    </submittedName>
</protein>
<name>A0A6A6GPR0_9PEZI</name>
<evidence type="ECO:0000313" key="6">
    <source>
        <dbReference type="EMBL" id="KAF2227744.1"/>
    </source>
</evidence>
<accession>A0A6A6GPR0</accession>
<dbReference type="Pfam" id="PF00107">
    <property type="entry name" value="ADH_zinc_N"/>
    <property type="match status" value="1"/>
</dbReference>
<dbReference type="Proteomes" id="UP000799538">
    <property type="component" value="Unassembled WGS sequence"/>
</dbReference>
<evidence type="ECO:0000256" key="1">
    <source>
        <dbReference type="ARBA" id="ARBA00008072"/>
    </source>
</evidence>
<dbReference type="InterPro" id="IPR013149">
    <property type="entry name" value="ADH-like_C"/>
</dbReference>
<evidence type="ECO:0000256" key="4">
    <source>
        <dbReference type="SAM" id="MobiDB-lite"/>
    </source>
</evidence>
<feature type="region of interest" description="Disordered" evidence="4">
    <location>
        <begin position="1"/>
        <end position="21"/>
    </location>
</feature>
<dbReference type="Gene3D" id="3.40.50.720">
    <property type="entry name" value="NAD(P)-binding Rossmann-like Domain"/>
    <property type="match status" value="1"/>
</dbReference>
<dbReference type="GO" id="GO:0016651">
    <property type="term" value="F:oxidoreductase activity, acting on NAD(P)H"/>
    <property type="evidence" value="ECO:0007669"/>
    <property type="project" value="InterPro"/>
</dbReference>
<gene>
    <name evidence="6" type="ORF">BDZ85DRAFT_254790</name>
</gene>
<dbReference type="SUPFAM" id="SSF51735">
    <property type="entry name" value="NAD(P)-binding Rossmann-fold domains"/>
    <property type="match status" value="1"/>
</dbReference>
<evidence type="ECO:0000256" key="3">
    <source>
        <dbReference type="ARBA" id="ARBA00023002"/>
    </source>
</evidence>
<evidence type="ECO:0000256" key="2">
    <source>
        <dbReference type="ARBA" id="ARBA00011245"/>
    </source>
</evidence>
<comment type="subunit">
    <text evidence="2">Monomer.</text>
</comment>
<reference evidence="7" key="1">
    <citation type="journal article" date="2020" name="Stud. Mycol.">
        <title>101 Dothideomycetes genomes: A test case for predicting lifestyles and emergence of pathogens.</title>
        <authorList>
            <person name="Haridas S."/>
            <person name="Albert R."/>
            <person name="Binder M."/>
            <person name="Bloem J."/>
            <person name="LaButti K."/>
            <person name="Salamov A."/>
            <person name="Andreopoulos B."/>
            <person name="Baker S."/>
            <person name="Barry K."/>
            <person name="Bills G."/>
            <person name="Bluhm B."/>
            <person name="Cannon C."/>
            <person name="Castanera R."/>
            <person name="Culley D."/>
            <person name="Daum C."/>
            <person name="Ezra D."/>
            <person name="Gonzalez J."/>
            <person name="Henrissat B."/>
            <person name="Kuo A."/>
            <person name="Liang C."/>
            <person name="Lipzen A."/>
            <person name="Lutzoni F."/>
            <person name="Magnuson J."/>
            <person name="Mondo S."/>
            <person name="Nolan M."/>
            <person name="Ohm R."/>
            <person name="Pangilinan J."/>
            <person name="Park H.-J."/>
            <person name="Ramirez L."/>
            <person name="Alfaro M."/>
            <person name="Sun H."/>
            <person name="Tritt A."/>
            <person name="Yoshinaga Y."/>
            <person name="Zwiers L.-H."/>
            <person name="Turgeon B."/>
            <person name="Goodwin S."/>
            <person name="Spatafora J."/>
            <person name="Crous P."/>
            <person name="Grigoriev I."/>
        </authorList>
    </citation>
    <scope>NUCLEOTIDE SEQUENCE [LARGE SCALE GENOMIC DNA]</scope>
    <source>
        <strain evidence="7">CECT 20119</strain>
    </source>
</reference>
<dbReference type="InterPro" id="IPR036291">
    <property type="entry name" value="NAD(P)-bd_dom_sf"/>
</dbReference>
<evidence type="ECO:0000259" key="5">
    <source>
        <dbReference type="SMART" id="SM00829"/>
    </source>
</evidence>
<organism evidence="6 7">
    <name type="scientific">Elsinoe ampelina</name>
    <dbReference type="NCBI Taxonomy" id="302913"/>
    <lineage>
        <taxon>Eukaryota</taxon>
        <taxon>Fungi</taxon>
        <taxon>Dikarya</taxon>
        <taxon>Ascomycota</taxon>
        <taxon>Pezizomycotina</taxon>
        <taxon>Dothideomycetes</taxon>
        <taxon>Dothideomycetidae</taxon>
        <taxon>Myriangiales</taxon>
        <taxon>Elsinoaceae</taxon>
        <taxon>Elsinoe</taxon>
    </lineage>
</organism>
<dbReference type="InterPro" id="IPR011032">
    <property type="entry name" value="GroES-like_sf"/>
</dbReference>
<feature type="domain" description="Enoyl reductase (ER)" evidence="5">
    <location>
        <begin position="13"/>
        <end position="348"/>
    </location>
</feature>
<sequence length="352" mass="37519">MSVPSEIKALKSTSNKTAEVRTVPTPKLRDDYALIKVHAVALNPTDWKHVVYIPSDGATVGCDLAGTVVKVGPKVTKSLKEGDRITGFTHGVNSGEHEDGAFGDYAVIKGDLATKIPDNLSFEEASTLGVGISTVGQGLYQSLKLTLPGEGSGNGEHLLVYGGSTATGTLAIQFAKLSGYKVLSANSPHNDSLVKSLGAEKTFNYKDADVGKQIHDYTGGKLTKVFDTISEGDSPKISAEAIGDQAGKISFLLQVGRDKVPNEKIEIQTTLAYSIVGEGFKFGPQQIDFPANPADYEFGKKFWALTEKLLAEGKIKTHPADVREGPIEKIPEGLKDLQEGKVSGKKIVYKLA</sequence>
<proteinExistence type="inferred from homology"/>
<dbReference type="OrthoDB" id="48317at2759"/>
<dbReference type="EMBL" id="ML992501">
    <property type="protein sequence ID" value="KAF2227744.1"/>
    <property type="molecule type" value="Genomic_DNA"/>
</dbReference>